<keyword evidence="1" id="KW-0472">Membrane</keyword>
<dbReference type="AlphaFoldDB" id="A0A318Y3N3"/>
<name>A0A318Y3N3_9FIRM</name>
<feature type="transmembrane region" description="Helical" evidence="1">
    <location>
        <begin position="149"/>
        <end position="167"/>
    </location>
</feature>
<feature type="transmembrane region" description="Helical" evidence="1">
    <location>
        <begin position="40"/>
        <end position="57"/>
    </location>
</feature>
<dbReference type="Proteomes" id="UP000248132">
    <property type="component" value="Unassembled WGS sequence"/>
</dbReference>
<comment type="caution">
    <text evidence="2">The sequence shown here is derived from an EMBL/GenBank/DDBJ whole genome shotgun (WGS) entry which is preliminary data.</text>
</comment>
<dbReference type="EMBL" id="QKMR01000018">
    <property type="protein sequence ID" value="PYG86641.1"/>
    <property type="molecule type" value="Genomic_DNA"/>
</dbReference>
<evidence type="ECO:0000313" key="2">
    <source>
        <dbReference type="EMBL" id="PYG86641.1"/>
    </source>
</evidence>
<reference evidence="2 3" key="1">
    <citation type="submission" date="2018-06" db="EMBL/GenBank/DDBJ databases">
        <title>Genomic Encyclopedia of Type Strains, Phase I: the one thousand microbial genomes (KMG-I) project.</title>
        <authorList>
            <person name="Kyrpides N."/>
        </authorList>
    </citation>
    <scope>NUCLEOTIDE SEQUENCE [LARGE SCALE GENOMIC DNA]</scope>
    <source>
        <strain evidence="2 3">DSM 19573</strain>
    </source>
</reference>
<evidence type="ECO:0000313" key="3">
    <source>
        <dbReference type="Proteomes" id="UP000248132"/>
    </source>
</evidence>
<sequence length="168" mass="19951">MEDAQKEAFKYQLDILKNEINSTNDVINQINTITQSIKNWAITVWTGSIALILIKSQYDLKKFVIFTCVIPLLFWVVDGMWRRHQSRMIYRITLISKFLNSEDFKESFQKSKLINFKLLDMRARNSEHEKEYKKATDIRRILMFNTIKYFYGGLAFVSIILGVYFIIN</sequence>
<keyword evidence="1" id="KW-0812">Transmembrane</keyword>
<protein>
    <submittedName>
        <fullName evidence="2">Uncharacterized protein</fullName>
    </submittedName>
</protein>
<evidence type="ECO:0000256" key="1">
    <source>
        <dbReference type="SAM" id="Phobius"/>
    </source>
</evidence>
<keyword evidence="1" id="KW-1133">Transmembrane helix</keyword>
<organism evidence="2 3">
    <name type="scientific">Ruminiclostridium sufflavum DSM 19573</name>
    <dbReference type="NCBI Taxonomy" id="1121337"/>
    <lineage>
        <taxon>Bacteria</taxon>
        <taxon>Bacillati</taxon>
        <taxon>Bacillota</taxon>
        <taxon>Clostridia</taxon>
        <taxon>Eubacteriales</taxon>
        <taxon>Oscillospiraceae</taxon>
        <taxon>Ruminiclostridium</taxon>
    </lineage>
</organism>
<accession>A0A318Y3N3</accession>
<gene>
    <name evidence="2" type="ORF">LY28_02860</name>
</gene>
<keyword evidence="3" id="KW-1185">Reference proteome</keyword>
<dbReference type="RefSeq" id="WP_110462853.1">
    <property type="nucleotide sequence ID" value="NZ_QKMR01000018.1"/>
</dbReference>
<feature type="transmembrane region" description="Helical" evidence="1">
    <location>
        <begin position="63"/>
        <end position="81"/>
    </location>
</feature>
<proteinExistence type="predicted"/>